<reference evidence="2 3" key="1">
    <citation type="submission" date="2019-03" db="EMBL/GenBank/DDBJ databases">
        <title>Metabolic reconstructions from genomes of highly enriched 'Candidatus Accumulibacter' and 'Candidatus Competibacter' bioreactor populations.</title>
        <authorList>
            <person name="Annavajhala M.K."/>
            <person name="Welles L."/>
            <person name="Abbas B."/>
            <person name="Sorokin D."/>
            <person name="Park H."/>
            <person name="Van Loosdrecht M."/>
            <person name="Chandran K."/>
        </authorList>
    </citation>
    <scope>NUCLEOTIDE SEQUENCE [LARGE SCALE GENOMIC DNA]</scope>
    <source>
        <strain evidence="2 3">SBR_G</strain>
    </source>
</reference>
<protein>
    <recommendedName>
        <fullName evidence="4">Secreted protein</fullName>
    </recommendedName>
</protein>
<keyword evidence="3" id="KW-1185">Reference proteome</keyword>
<proteinExistence type="predicted"/>
<dbReference type="Proteomes" id="UP000760480">
    <property type="component" value="Unassembled WGS sequence"/>
</dbReference>
<accession>A0ABX1TNV7</accession>
<dbReference type="RefSeq" id="WP_169250349.1">
    <property type="nucleotide sequence ID" value="NZ_SPMZ01000075.1"/>
</dbReference>
<name>A0ABX1TNV7_9GAMM</name>
<evidence type="ECO:0000313" key="2">
    <source>
        <dbReference type="EMBL" id="NMQ21086.1"/>
    </source>
</evidence>
<gene>
    <name evidence="2" type="ORF">E4P82_18935</name>
</gene>
<evidence type="ECO:0000313" key="3">
    <source>
        <dbReference type="Proteomes" id="UP000760480"/>
    </source>
</evidence>
<dbReference type="EMBL" id="SPMZ01000075">
    <property type="protein sequence ID" value="NMQ21086.1"/>
    <property type="molecule type" value="Genomic_DNA"/>
</dbReference>
<comment type="caution">
    <text evidence="2">The sequence shown here is derived from an EMBL/GenBank/DDBJ whole genome shotgun (WGS) entry which is preliminary data.</text>
</comment>
<evidence type="ECO:0008006" key="4">
    <source>
        <dbReference type="Google" id="ProtNLM"/>
    </source>
</evidence>
<feature type="compositionally biased region" description="Low complexity" evidence="1">
    <location>
        <begin position="165"/>
        <end position="176"/>
    </location>
</feature>
<organism evidence="2 3">
    <name type="scientific">Candidatus Competibacter phosphatis</name>
    <dbReference type="NCBI Taxonomy" id="221280"/>
    <lineage>
        <taxon>Bacteria</taxon>
        <taxon>Pseudomonadati</taxon>
        <taxon>Pseudomonadota</taxon>
        <taxon>Gammaproteobacteria</taxon>
        <taxon>Candidatus Competibacteraceae</taxon>
        <taxon>Candidatus Competibacter</taxon>
    </lineage>
</organism>
<evidence type="ECO:0000256" key="1">
    <source>
        <dbReference type="SAM" id="MobiDB-lite"/>
    </source>
</evidence>
<feature type="region of interest" description="Disordered" evidence="1">
    <location>
        <begin position="165"/>
        <end position="224"/>
    </location>
</feature>
<sequence>MSRKGWPRRLLIIACLGVLGVRSAVGIDLHLQDLPPAPGLRPSEALESLSGLREAVNCGLDFLDTAQRCGLSAPSKVVSPFLVRFDPMFCRLTMRFSIGEWIDGLLKQWIAGAFARLSSPAIGALCLLGIGPEYCETQQMNAAVSSLSTRLKNAVVPPGAVSSKAALAPSPAQQQPLESIQEQTRDAGRPVPSVPAPVLTPSSPDPVTPERNPDEPTGLDRLTR</sequence>